<gene>
    <name evidence="1" type="ORF">cyc_04788</name>
</gene>
<evidence type="ECO:0000313" key="1">
    <source>
        <dbReference type="EMBL" id="OEH78768.1"/>
    </source>
</evidence>
<dbReference type="InParanoid" id="A0A1D3D5P0"/>
<name>A0A1D3D5P0_9EIME</name>
<evidence type="ECO:0000313" key="2">
    <source>
        <dbReference type="Proteomes" id="UP000095192"/>
    </source>
</evidence>
<keyword evidence="2" id="KW-1185">Reference proteome</keyword>
<dbReference type="Proteomes" id="UP000095192">
    <property type="component" value="Unassembled WGS sequence"/>
</dbReference>
<dbReference type="AlphaFoldDB" id="A0A1D3D5P0"/>
<protein>
    <submittedName>
        <fullName evidence="1">Uncharacterized protein</fullName>
    </submittedName>
</protein>
<proteinExistence type="predicted"/>
<reference evidence="1 2" key="1">
    <citation type="journal article" date="2016" name="BMC Genomics">
        <title>Comparative genomics reveals Cyclospora cayetanensis possesses coccidia-like metabolism and invasion components but unique surface antigens.</title>
        <authorList>
            <person name="Liu S."/>
            <person name="Wang L."/>
            <person name="Zheng H."/>
            <person name="Xu Z."/>
            <person name="Roellig D.M."/>
            <person name="Li N."/>
            <person name="Frace M.A."/>
            <person name="Tang K."/>
            <person name="Arrowood M.J."/>
            <person name="Moss D.M."/>
            <person name="Zhang L."/>
            <person name="Feng Y."/>
            <person name="Xiao L."/>
        </authorList>
    </citation>
    <scope>NUCLEOTIDE SEQUENCE [LARGE SCALE GENOMIC DNA]</scope>
    <source>
        <strain evidence="1 2">CHN_HEN01</strain>
    </source>
</reference>
<dbReference type="EMBL" id="JROU02000622">
    <property type="protein sequence ID" value="OEH78768.1"/>
    <property type="molecule type" value="Genomic_DNA"/>
</dbReference>
<sequence length="125" mass="14135">MSAEDRGPQVRGKAGIRYTFVLSCLFQSYWDFERLSNGYAIHEAPLERCHVFIRETHLVFTNRARILDPFLQYCTEGDSPGVKVLRIGIYVNQHISELKSEEGSYSTASAANSNSIHFPHEGIPS</sequence>
<organism evidence="1 2">
    <name type="scientific">Cyclospora cayetanensis</name>
    <dbReference type="NCBI Taxonomy" id="88456"/>
    <lineage>
        <taxon>Eukaryota</taxon>
        <taxon>Sar</taxon>
        <taxon>Alveolata</taxon>
        <taxon>Apicomplexa</taxon>
        <taxon>Conoidasida</taxon>
        <taxon>Coccidia</taxon>
        <taxon>Eucoccidiorida</taxon>
        <taxon>Eimeriorina</taxon>
        <taxon>Eimeriidae</taxon>
        <taxon>Cyclospora</taxon>
    </lineage>
</organism>
<accession>A0A1D3D5P0</accession>
<dbReference type="VEuPathDB" id="ToxoDB:cyc_04788"/>
<comment type="caution">
    <text evidence="1">The sequence shown here is derived from an EMBL/GenBank/DDBJ whole genome shotgun (WGS) entry which is preliminary data.</text>
</comment>